<evidence type="ECO:0000256" key="4">
    <source>
        <dbReference type="PROSITE-ProRule" id="PRU00322"/>
    </source>
</evidence>
<accession>A0A8H6ZRN3</accession>
<name>A0A8H6ZRN3_PLEOS</name>
<protein>
    <recommendedName>
        <fullName evidence="10">WLM-domain-containing protein</fullName>
    </recommendedName>
</protein>
<feature type="domain" description="RanBP2-type" evidence="6">
    <location>
        <begin position="440"/>
        <end position="470"/>
    </location>
</feature>
<evidence type="ECO:0000259" key="7">
    <source>
        <dbReference type="PROSITE" id="PS51397"/>
    </source>
</evidence>
<dbReference type="GeneID" id="59379779"/>
<dbReference type="GO" id="GO:0008270">
    <property type="term" value="F:zinc ion binding"/>
    <property type="evidence" value="ECO:0007669"/>
    <property type="project" value="UniProtKB-KW"/>
</dbReference>
<dbReference type="GO" id="GO:0008237">
    <property type="term" value="F:metallopeptidase activity"/>
    <property type="evidence" value="ECO:0007669"/>
    <property type="project" value="TreeGrafter"/>
</dbReference>
<dbReference type="OrthoDB" id="447842at2759"/>
<dbReference type="PROSITE" id="PS50199">
    <property type="entry name" value="ZF_RANBP2_2"/>
    <property type="match status" value="1"/>
</dbReference>
<evidence type="ECO:0000256" key="5">
    <source>
        <dbReference type="SAM" id="MobiDB-lite"/>
    </source>
</evidence>
<sequence length="476" mass="51674">MVHHRLNERESNPNPHVNFISALPAIDREEQESARQLLRALAAQVRPVMKSHGFEINSLEEYEFNKVFGGRNWNNGETVELVLRGADGAFQPVSWLMSTFCHELAHIKHMNHSPAFQALWRRLNAEVRALQLKGYYGDGYWSSGTRLADSARVGGLGLDAGELPEYMCGGAHSRRRPTALRRRRNAGPRKTAYNAVPTVHTGRQTAKKRKAGARVTGEFGGEGHALVDASDPRDVEGGGFGKKAASKRAREERALAAERRIQALQRQQQQASESRSGGDSDGDDEDGEEVVPETDAERLQTLKQSEEGTDLKTLKEEGIDVGDFVFPSSDIKKDHPSGKAKSKNTEPIVIDEDTSDASPAPGPSTLILNPIHTSTASVESHTKLKKGNIVKIETESRKKEALGMGPSKAGQRVLGKGKTIATTRKLGSDAPSTPLRVTARESKQWACTVCTLLNEPLHLSCSACGSLQGGSGPAIS</sequence>
<dbReference type="PANTHER" id="PTHR46622">
    <property type="entry name" value="DNA-DEPENDENT METALLOPROTEASE WSS1"/>
    <property type="match status" value="1"/>
</dbReference>
<dbReference type="Proteomes" id="UP000623687">
    <property type="component" value="Unassembled WGS sequence"/>
</dbReference>
<dbReference type="GO" id="GO:0006281">
    <property type="term" value="P:DNA repair"/>
    <property type="evidence" value="ECO:0007669"/>
    <property type="project" value="TreeGrafter"/>
</dbReference>
<dbReference type="RefSeq" id="XP_036628845.1">
    <property type="nucleotide sequence ID" value="XM_036779456.1"/>
</dbReference>
<keyword evidence="3" id="KW-0862">Zinc</keyword>
<dbReference type="SMART" id="SM00547">
    <property type="entry name" value="ZnF_RBZ"/>
    <property type="match status" value="1"/>
</dbReference>
<feature type="domain" description="WLM" evidence="7">
    <location>
        <begin position="8"/>
        <end position="262"/>
    </location>
</feature>
<dbReference type="Gene3D" id="4.10.1060.10">
    <property type="entry name" value="Zinc finger, RanBP2-type"/>
    <property type="match status" value="1"/>
</dbReference>
<keyword evidence="1" id="KW-0479">Metal-binding</keyword>
<organism evidence="8 9">
    <name type="scientific">Pleurotus ostreatus</name>
    <name type="common">Oyster mushroom</name>
    <name type="synonym">White-rot fungus</name>
    <dbReference type="NCBI Taxonomy" id="5322"/>
    <lineage>
        <taxon>Eukaryota</taxon>
        <taxon>Fungi</taxon>
        <taxon>Dikarya</taxon>
        <taxon>Basidiomycota</taxon>
        <taxon>Agaricomycotina</taxon>
        <taxon>Agaricomycetes</taxon>
        <taxon>Agaricomycetidae</taxon>
        <taxon>Agaricales</taxon>
        <taxon>Pleurotineae</taxon>
        <taxon>Pleurotaceae</taxon>
        <taxon>Pleurotus</taxon>
    </lineage>
</organism>
<reference evidence="8" key="1">
    <citation type="submission" date="2019-07" db="EMBL/GenBank/DDBJ databases">
        <authorList>
            <person name="Palmer J.M."/>
        </authorList>
    </citation>
    <scope>NUCLEOTIDE SEQUENCE</scope>
    <source>
        <strain evidence="8">PC9</strain>
    </source>
</reference>
<dbReference type="Gene3D" id="3.30.2010.10">
    <property type="entry name" value="Metalloproteases ('zincins'), catalytic domain"/>
    <property type="match status" value="1"/>
</dbReference>
<dbReference type="PROSITE" id="PS01358">
    <property type="entry name" value="ZF_RANBP2_1"/>
    <property type="match status" value="1"/>
</dbReference>
<evidence type="ECO:0000313" key="9">
    <source>
        <dbReference type="Proteomes" id="UP000623687"/>
    </source>
</evidence>
<proteinExistence type="predicted"/>
<evidence type="ECO:0000256" key="3">
    <source>
        <dbReference type="ARBA" id="ARBA00022833"/>
    </source>
</evidence>
<feature type="region of interest" description="Disordered" evidence="5">
    <location>
        <begin position="200"/>
        <end position="364"/>
    </location>
</feature>
<dbReference type="PANTHER" id="PTHR46622:SF1">
    <property type="entry name" value="DNA-DEPENDENT METALLOPROTEASE WSS1"/>
    <property type="match status" value="1"/>
</dbReference>
<dbReference type="VEuPathDB" id="FungiDB:PC9H_009961"/>
<feature type="compositionally biased region" description="Basic and acidic residues" evidence="5">
    <location>
        <begin position="248"/>
        <end position="261"/>
    </location>
</feature>
<dbReference type="AlphaFoldDB" id="A0A8H6ZRN3"/>
<evidence type="ECO:0000313" key="8">
    <source>
        <dbReference type="EMBL" id="KAF7424651.1"/>
    </source>
</evidence>
<dbReference type="InterPro" id="IPR013536">
    <property type="entry name" value="WLM_dom"/>
</dbReference>
<dbReference type="InterPro" id="IPR001876">
    <property type="entry name" value="Znf_RanBP2"/>
</dbReference>
<evidence type="ECO:0000256" key="1">
    <source>
        <dbReference type="ARBA" id="ARBA00022723"/>
    </source>
</evidence>
<feature type="region of interest" description="Disordered" evidence="5">
    <location>
        <begin position="169"/>
        <end position="188"/>
    </location>
</feature>
<keyword evidence="2 4" id="KW-0863">Zinc-finger</keyword>
<dbReference type="Pfam" id="PF08325">
    <property type="entry name" value="WLM"/>
    <property type="match status" value="1"/>
</dbReference>
<comment type="caution">
    <text evidence="8">The sequence shown here is derived from an EMBL/GenBank/DDBJ whole genome shotgun (WGS) entry which is preliminary data.</text>
</comment>
<feature type="compositionally biased region" description="Basic and acidic residues" evidence="5">
    <location>
        <begin position="295"/>
        <end position="318"/>
    </location>
</feature>
<dbReference type="InterPro" id="IPR036443">
    <property type="entry name" value="Znf_RanBP2_sf"/>
</dbReference>
<dbReference type="InterPro" id="IPR053000">
    <property type="entry name" value="WSS1-like_metalloprotease"/>
</dbReference>
<feature type="compositionally biased region" description="Acidic residues" evidence="5">
    <location>
        <begin position="280"/>
        <end position="294"/>
    </location>
</feature>
<evidence type="ECO:0000259" key="6">
    <source>
        <dbReference type="PROSITE" id="PS50199"/>
    </source>
</evidence>
<feature type="compositionally biased region" description="Low complexity" evidence="5">
    <location>
        <begin position="262"/>
        <end position="277"/>
    </location>
</feature>
<gene>
    <name evidence="8" type="ORF">PC9H_009961</name>
</gene>
<dbReference type="EMBL" id="JACETU010000007">
    <property type="protein sequence ID" value="KAF7424651.1"/>
    <property type="molecule type" value="Genomic_DNA"/>
</dbReference>
<dbReference type="GO" id="GO:0005634">
    <property type="term" value="C:nucleus"/>
    <property type="evidence" value="ECO:0007669"/>
    <property type="project" value="TreeGrafter"/>
</dbReference>
<feature type="compositionally biased region" description="Basic residues" evidence="5">
    <location>
        <begin position="172"/>
        <end position="187"/>
    </location>
</feature>
<keyword evidence="9" id="KW-1185">Reference proteome</keyword>
<dbReference type="SUPFAM" id="SSF90209">
    <property type="entry name" value="Ran binding protein zinc finger-like"/>
    <property type="match status" value="1"/>
</dbReference>
<evidence type="ECO:0008006" key="10">
    <source>
        <dbReference type="Google" id="ProtNLM"/>
    </source>
</evidence>
<evidence type="ECO:0000256" key="2">
    <source>
        <dbReference type="ARBA" id="ARBA00022771"/>
    </source>
</evidence>
<dbReference type="PROSITE" id="PS51397">
    <property type="entry name" value="WLM"/>
    <property type="match status" value="1"/>
</dbReference>